<dbReference type="InterPro" id="IPR041569">
    <property type="entry name" value="AAA_lid_3"/>
</dbReference>
<dbReference type="EMBL" id="OIVN01000530">
    <property type="protein sequence ID" value="SPC81680.1"/>
    <property type="molecule type" value="Genomic_DNA"/>
</dbReference>
<dbReference type="InterPro" id="IPR056653">
    <property type="entry name" value="DUF7751"/>
</dbReference>
<dbReference type="Pfam" id="PF00004">
    <property type="entry name" value="AAA"/>
    <property type="match status" value="2"/>
</dbReference>
<dbReference type="GO" id="GO:0005741">
    <property type="term" value="C:mitochondrial outer membrane"/>
    <property type="evidence" value="ECO:0007669"/>
    <property type="project" value="UniProtKB-SubCell"/>
</dbReference>
<evidence type="ECO:0000259" key="6">
    <source>
        <dbReference type="SMART" id="SM00382"/>
    </source>
</evidence>
<evidence type="ECO:0000256" key="2">
    <source>
        <dbReference type="ARBA" id="ARBA00022741"/>
    </source>
</evidence>
<dbReference type="PANTHER" id="PTHR45644:SF56">
    <property type="entry name" value="AAA ATPASE, PUTATIVE (AFU_ORTHOLOGUE AFUA_2G12920)-RELATED"/>
    <property type="match status" value="1"/>
</dbReference>
<name>A0A2N9F3V9_FAGSY</name>
<dbReference type="GO" id="GO:0005524">
    <property type="term" value="F:ATP binding"/>
    <property type="evidence" value="ECO:0007669"/>
    <property type="project" value="UniProtKB-KW"/>
</dbReference>
<dbReference type="GO" id="GO:0016887">
    <property type="term" value="F:ATP hydrolysis activity"/>
    <property type="evidence" value="ECO:0007669"/>
    <property type="project" value="InterPro"/>
</dbReference>
<evidence type="ECO:0000256" key="1">
    <source>
        <dbReference type="ARBA" id="ARBA00004572"/>
    </source>
</evidence>
<evidence type="ECO:0000256" key="4">
    <source>
        <dbReference type="ARBA" id="ARBA00022840"/>
    </source>
</evidence>
<protein>
    <recommendedName>
        <fullName evidence="6">AAA+ ATPase domain-containing protein</fullName>
    </recommendedName>
</protein>
<reference evidence="7" key="1">
    <citation type="submission" date="2018-02" db="EMBL/GenBank/DDBJ databases">
        <authorList>
            <person name="Cohen D.B."/>
            <person name="Kent A.D."/>
        </authorList>
    </citation>
    <scope>NUCLEOTIDE SEQUENCE</scope>
</reference>
<gene>
    <name evidence="7" type="ORF">FSB_LOCUS9562</name>
</gene>
<organism evidence="7">
    <name type="scientific">Fagus sylvatica</name>
    <name type="common">Beechnut</name>
    <dbReference type="NCBI Taxonomy" id="28930"/>
    <lineage>
        <taxon>Eukaryota</taxon>
        <taxon>Viridiplantae</taxon>
        <taxon>Streptophyta</taxon>
        <taxon>Embryophyta</taxon>
        <taxon>Tracheophyta</taxon>
        <taxon>Spermatophyta</taxon>
        <taxon>Magnoliopsida</taxon>
        <taxon>eudicotyledons</taxon>
        <taxon>Gunneridae</taxon>
        <taxon>Pentapetalae</taxon>
        <taxon>rosids</taxon>
        <taxon>fabids</taxon>
        <taxon>Fagales</taxon>
        <taxon>Fagaceae</taxon>
        <taxon>Fagus</taxon>
    </lineage>
</organism>
<dbReference type="InterPro" id="IPR056224">
    <property type="entry name" value="FIGL1_N"/>
</dbReference>
<dbReference type="InterPro" id="IPR003960">
    <property type="entry name" value="ATPase_AAA_CS"/>
</dbReference>
<keyword evidence="2" id="KW-0547">Nucleotide-binding</keyword>
<dbReference type="InterPro" id="IPR027417">
    <property type="entry name" value="P-loop_NTPase"/>
</dbReference>
<dbReference type="InterPro" id="IPR003959">
    <property type="entry name" value="ATPase_AAA_core"/>
</dbReference>
<dbReference type="Pfam" id="PF17862">
    <property type="entry name" value="AAA_lid_3"/>
    <property type="match status" value="1"/>
</dbReference>
<evidence type="ECO:0000313" key="7">
    <source>
        <dbReference type="EMBL" id="SPC81680.1"/>
    </source>
</evidence>
<keyword evidence="4" id="KW-0067">ATP-binding</keyword>
<dbReference type="Gene3D" id="1.10.8.60">
    <property type="match status" value="1"/>
</dbReference>
<proteinExistence type="predicted"/>
<dbReference type="PANTHER" id="PTHR45644">
    <property type="entry name" value="AAA ATPASE, PUTATIVE (AFU_ORTHOLOGUE AFUA_2G12920)-RELATED-RELATED"/>
    <property type="match status" value="1"/>
</dbReference>
<dbReference type="InterPro" id="IPR051701">
    <property type="entry name" value="Mito_OM_Translocase_MSP1"/>
</dbReference>
<dbReference type="InterPro" id="IPR003593">
    <property type="entry name" value="AAA+_ATPase"/>
</dbReference>
<keyword evidence="5" id="KW-0496">Mitochondrion</keyword>
<dbReference type="SMART" id="SM00382">
    <property type="entry name" value="AAA"/>
    <property type="match status" value="1"/>
</dbReference>
<evidence type="ECO:0000256" key="5">
    <source>
        <dbReference type="ARBA" id="ARBA00023128"/>
    </source>
</evidence>
<keyword evidence="3" id="KW-1000">Mitochondrion outer membrane</keyword>
<dbReference type="AlphaFoldDB" id="A0A2N9F3V9"/>
<dbReference type="PROSITE" id="PS00674">
    <property type="entry name" value="AAA"/>
    <property type="match status" value="1"/>
</dbReference>
<dbReference type="SUPFAM" id="SSF52540">
    <property type="entry name" value="P-loop containing nucleoside triphosphate hydrolases"/>
    <property type="match status" value="1"/>
</dbReference>
<dbReference type="Gene3D" id="3.40.50.300">
    <property type="entry name" value="P-loop containing nucleotide triphosphate hydrolases"/>
    <property type="match status" value="2"/>
</dbReference>
<keyword evidence="3" id="KW-0472">Membrane</keyword>
<feature type="domain" description="AAA+ ATPase" evidence="6">
    <location>
        <begin position="381"/>
        <end position="785"/>
    </location>
</feature>
<evidence type="ECO:0000256" key="3">
    <source>
        <dbReference type="ARBA" id="ARBA00022787"/>
    </source>
</evidence>
<dbReference type="Pfam" id="PF24347">
    <property type="entry name" value="FIGL1_N"/>
    <property type="match status" value="1"/>
</dbReference>
<dbReference type="Pfam" id="PF24933">
    <property type="entry name" value="DUF7751"/>
    <property type="match status" value="1"/>
</dbReference>
<sequence length="905" mass="103072">MNYNSNNKKLKEIYWKKQVDQNLKWLHSLLFCVEPALERCNFSVALKEIEHDVDTQAEDCYVAMEALCEVLRSMQPLIVYFPDSSEWLSRAVPKSNRKEFVLKVQEMFDQLSGPVVLICGQNKVGSGSKEKEKFKGEPGIKASWEWAETYNSKTNSWTTGRLVECSNSHSHSQCLLNQAGVPGVGGMPLPLKRLTEGLKATKRSGDNEIFKLFNNVLCIYPPKEEDMLRTFHKQVEEDRRIVITRSNLNELHKVLEEHELSCMDLLHVNTDGVILTKPKAEKVVGWAKNHYLSSCNLPSIRGERLYLPRESLEIAILRLKEQEALSRKPSQSLKALVPPGEIGVKFDDIGALEDVKKALKELVILPMRRPELFSHGNLLRPCKGILLFGPPGTGKTLLAKALATEAGANFISITGSTLTSKWFGDAEKLTKALFSFASKLAPVIIFVDELIWKRFRGGSWVLWLREGVNNTKFFHRMANSNRRRNFVGNMEVDGLRYEGEFGIREQVEQFYKYLENEAWRPVHDGLHFEFNGEEVSQRMEEGGFIKGFCVGAEAINGLCIVHMLFVDDKIMFFYADPKQLMYVSVANRLVRLQRNFLWGGTGNGFKHHLVWWDTVCSPIDNVSLGVWKLVAFWAFLGKWLWRFVLEEIHLWRCVIFAKCGVVSGGWCTNRLAVSFFNFLYSDVPLREAADGLRWRLKRSGIFDIRSSFIAFRGSPRVDSLLGARGGSFEHEATRRMRNEFMAAWDGLRSKDSQRILILGATNRPFDLDDAVIRRLPRRIYVDLPDAENRMKIVRIFLSQENLESDFAFDQLAYATEGYSGSDLKNLCIAAAYRPVQELLEEEKKGSKSDVATVLRPLGLDDFIQSKAKVGPSVAYDAASMNELRKWNEQYGEGGSRRKSPFGFGN</sequence>
<accession>A0A2N9F3V9</accession>
<comment type="subcellular location">
    <subcellularLocation>
        <location evidence="1">Mitochondrion outer membrane</location>
        <topology evidence="1">Single-pass membrane protein</topology>
    </subcellularLocation>
</comment>